<evidence type="ECO:0000313" key="4">
    <source>
        <dbReference type="Proteomes" id="UP000218231"/>
    </source>
</evidence>
<keyword evidence="4" id="KW-1185">Reference proteome</keyword>
<feature type="signal peptide" evidence="2">
    <location>
        <begin position="1"/>
        <end position="19"/>
    </location>
</feature>
<comment type="caution">
    <text evidence="3">The sequence shown here is derived from an EMBL/GenBank/DDBJ whole genome shotgun (WGS) entry which is preliminary data.</text>
</comment>
<feature type="chain" id="PRO_5012223423" evidence="2">
    <location>
        <begin position="20"/>
        <end position="66"/>
    </location>
</feature>
<proteinExistence type="predicted"/>
<sequence length="66" mass="6857">MLQYVICGVLISEILRLSALPDPTNNPVKCTAPPLAIASKTQMKSAESGNRAASGVDSSQPPTVSM</sequence>
<protein>
    <submittedName>
        <fullName evidence="3">Uncharacterized protein</fullName>
    </submittedName>
</protein>
<name>A0A2A2LE40_9BILA</name>
<keyword evidence="2" id="KW-0732">Signal</keyword>
<evidence type="ECO:0000256" key="2">
    <source>
        <dbReference type="SAM" id="SignalP"/>
    </source>
</evidence>
<feature type="region of interest" description="Disordered" evidence="1">
    <location>
        <begin position="40"/>
        <end position="66"/>
    </location>
</feature>
<dbReference type="AlphaFoldDB" id="A0A2A2LE40"/>
<organism evidence="3 4">
    <name type="scientific">Diploscapter pachys</name>
    <dbReference type="NCBI Taxonomy" id="2018661"/>
    <lineage>
        <taxon>Eukaryota</taxon>
        <taxon>Metazoa</taxon>
        <taxon>Ecdysozoa</taxon>
        <taxon>Nematoda</taxon>
        <taxon>Chromadorea</taxon>
        <taxon>Rhabditida</taxon>
        <taxon>Rhabditina</taxon>
        <taxon>Rhabditomorpha</taxon>
        <taxon>Rhabditoidea</taxon>
        <taxon>Rhabditidae</taxon>
        <taxon>Diploscapter</taxon>
    </lineage>
</organism>
<accession>A0A2A2LE40</accession>
<evidence type="ECO:0000256" key="1">
    <source>
        <dbReference type="SAM" id="MobiDB-lite"/>
    </source>
</evidence>
<reference evidence="3 4" key="1">
    <citation type="journal article" date="2017" name="Curr. Biol.">
        <title>Genome architecture and evolution of a unichromosomal asexual nematode.</title>
        <authorList>
            <person name="Fradin H."/>
            <person name="Zegar C."/>
            <person name="Gutwein M."/>
            <person name="Lucas J."/>
            <person name="Kovtun M."/>
            <person name="Corcoran D."/>
            <person name="Baugh L.R."/>
            <person name="Kiontke K."/>
            <person name="Gunsalus K."/>
            <person name="Fitch D.H."/>
            <person name="Piano F."/>
        </authorList>
    </citation>
    <scope>NUCLEOTIDE SEQUENCE [LARGE SCALE GENOMIC DNA]</scope>
    <source>
        <strain evidence="3">PF1309</strain>
    </source>
</reference>
<gene>
    <name evidence="3" type="ORF">WR25_18290</name>
</gene>
<dbReference type="Proteomes" id="UP000218231">
    <property type="component" value="Unassembled WGS sequence"/>
</dbReference>
<feature type="compositionally biased region" description="Polar residues" evidence="1">
    <location>
        <begin position="56"/>
        <end position="66"/>
    </location>
</feature>
<dbReference type="EMBL" id="LIAE01006846">
    <property type="protein sequence ID" value="PAV84482.1"/>
    <property type="molecule type" value="Genomic_DNA"/>
</dbReference>
<evidence type="ECO:0000313" key="3">
    <source>
        <dbReference type="EMBL" id="PAV84482.1"/>
    </source>
</evidence>